<dbReference type="AlphaFoldDB" id="A0A386WQ97"/>
<name>A0A386WQ97_9ACTN</name>
<keyword evidence="1" id="KW-0812">Transmembrane</keyword>
<evidence type="ECO:0000313" key="3">
    <source>
        <dbReference type="Proteomes" id="UP000267804"/>
    </source>
</evidence>
<dbReference type="EMBL" id="CP024087">
    <property type="protein sequence ID" value="AYF30547.1"/>
    <property type="molecule type" value="Genomic_DNA"/>
</dbReference>
<protein>
    <submittedName>
        <fullName evidence="2">Uncharacterized protein</fullName>
    </submittedName>
</protein>
<reference evidence="2 3" key="1">
    <citation type="submission" date="2017-10" db="EMBL/GenBank/DDBJ databases">
        <title>Integration of genomic and chemical information greatly accelerates assignment of the full stereostructure of myelolactone, a potent inhibitor of myeloma from a marine-derived Micromonospora.</title>
        <authorList>
            <person name="Kim M.C."/>
            <person name="Machado H."/>
            <person name="Jensen P.R."/>
            <person name="Fenical W."/>
        </authorList>
    </citation>
    <scope>NUCLEOTIDE SEQUENCE [LARGE SCALE GENOMIC DNA]</scope>
    <source>
        <strain evidence="2 3">CNY-010</strain>
    </source>
</reference>
<evidence type="ECO:0000256" key="1">
    <source>
        <dbReference type="SAM" id="Phobius"/>
    </source>
</evidence>
<accession>A0A386WQ97</accession>
<gene>
    <name evidence="2" type="ORF">CSH63_24510</name>
</gene>
<dbReference type="KEGG" id="mtua:CSH63_24510"/>
<dbReference type="RefSeq" id="WP_120572265.1">
    <property type="nucleotide sequence ID" value="NZ_CP024087.1"/>
</dbReference>
<keyword evidence="1" id="KW-0472">Membrane</keyword>
<organism evidence="2 3">
    <name type="scientific">Micromonospora tulbaghiae</name>
    <dbReference type="NCBI Taxonomy" id="479978"/>
    <lineage>
        <taxon>Bacteria</taxon>
        <taxon>Bacillati</taxon>
        <taxon>Actinomycetota</taxon>
        <taxon>Actinomycetes</taxon>
        <taxon>Micromonosporales</taxon>
        <taxon>Micromonosporaceae</taxon>
        <taxon>Micromonospora</taxon>
    </lineage>
</organism>
<evidence type="ECO:0000313" key="2">
    <source>
        <dbReference type="EMBL" id="AYF30547.1"/>
    </source>
</evidence>
<dbReference type="Proteomes" id="UP000267804">
    <property type="component" value="Chromosome"/>
</dbReference>
<keyword evidence="1" id="KW-1133">Transmembrane helix</keyword>
<feature type="transmembrane region" description="Helical" evidence="1">
    <location>
        <begin position="43"/>
        <end position="65"/>
    </location>
</feature>
<sequence>MTTHRSLAPYEESLLSELKGVVAERAAVPRQTPTLRYRYRNRIAIGLAAAAVLAVAAGVGVPALLGTGNGPAYAAERDPDGSIRIYIREYRDPKGLEARLRQLGVPAVIDYVPNGKQCREPRATYVPPTQHPEGLLTVMDPEDSDSPQGAYWRLHPDKIGEGRTFVYTTTIVGDPGDDAWSAAGHSQLAVGPVSPCELVPGPVFSRNGG</sequence>
<proteinExistence type="predicted"/>